<dbReference type="EMBL" id="BFAD01000005">
    <property type="protein sequence ID" value="GBE83779.1"/>
    <property type="molecule type" value="Genomic_DNA"/>
</dbReference>
<dbReference type="GO" id="GO:0050660">
    <property type="term" value="F:flavin adenine dinucleotide binding"/>
    <property type="evidence" value="ECO:0007669"/>
    <property type="project" value="InterPro"/>
</dbReference>
<accession>A0A401GNP3</accession>
<protein>
    <submittedName>
        <fullName evidence="5">Bifunctional solanapyrone synthase</fullName>
    </submittedName>
</protein>
<dbReference type="PANTHER" id="PTHR42973">
    <property type="entry name" value="BINDING OXIDOREDUCTASE, PUTATIVE (AFU_ORTHOLOGUE AFUA_1G17690)-RELATED"/>
    <property type="match status" value="1"/>
</dbReference>
<evidence type="ECO:0000256" key="2">
    <source>
        <dbReference type="ARBA" id="ARBA00022827"/>
    </source>
</evidence>
<evidence type="ECO:0000313" key="6">
    <source>
        <dbReference type="Proteomes" id="UP000287166"/>
    </source>
</evidence>
<dbReference type="GO" id="GO:0016491">
    <property type="term" value="F:oxidoreductase activity"/>
    <property type="evidence" value="ECO:0007669"/>
    <property type="project" value="UniProtKB-KW"/>
</dbReference>
<dbReference type="RefSeq" id="XP_027614692.1">
    <property type="nucleotide sequence ID" value="XM_027758891.1"/>
</dbReference>
<keyword evidence="2" id="KW-0274">FAD</keyword>
<dbReference type="GeneID" id="38780696"/>
<dbReference type="InterPro" id="IPR012951">
    <property type="entry name" value="BBE"/>
</dbReference>
<reference evidence="5 6" key="1">
    <citation type="journal article" date="2018" name="Sci. Rep.">
        <title>Genome sequence of the cauliflower mushroom Sparassis crispa (Hanabiratake) and its association with beneficial usage.</title>
        <authorList>
            <person name="Kiyama R."/>
            <person name="Furutani Y."/>
            <person name="Kawaguchi K."/>
            <person name="Nakanishi T."/>
        </authorList>
    </citation>
    <scope>NUCLEOTIDE SEQUENCE [LARGE SCALE GENOMIC DNA]</scope>
</reference>
<dbReference type="Gene3D" id="3.30.465.10">
    <property type="match status" value="1"/>
</dbReference>
<keyword evidence="1" id="KW-0285">Flavoprotein</keyword>
<evidence type="ECO:0000256" key="3">
    <source>
        <dbReference type="ARBA" id="ARBA00023002"/>
    </source>
</evidence>
<organism evidence="5 6">
    <name type="scientific">Sparassis crispa</name>
    <dbReference type="NCBI Taxonomy" id="139825"/>
    <lineage>
        <taxon>Eukaryota</taxon>
        <taxon>Fungi</taxon>
        <taxon>Dikarya</taxon>
        <taxon>Basidiomycota</taxon>
        <taxon>Agaricomycotina</taxon>
        <taxon>Agaricomycetes</taxon>
        <taxon>Polyporales</taxon>
        <taxon>Sparassidaceae</taxon>
        <taxon>Sparassis</taxon>
    </lineage>
</organism>
<dbReference type="PANTHER" id="PTHR42973:SF53">
    <property type="entry name" value="FAD-BINDING PCMH-TYPE DOMAIN-CONTAINING PROTEIN-RELATED"/>
    <property type="match status" value="1"/>
</dbReference>
<dbReference type="Pfam" id="PF08031">
    <property type="entry name" value="BBE"/>
    <property type="match status" value="1"/>
</dbReference>
<keyword evidence="6" id="KW-1185">Reference proteome</keyword>
<gene>
    <name evidence="5" type="ORF">SCP_0508350</name>
</gene>
<dbReference type="Proteomes" id="UP000287166">
    <property type="component" value="Unassembled WGS sequence"/>
</dbReference>
<dbReference type="InParanoid" id="A0A401GNP3"/>
<sequence length="233" mass="25562">MAFYFNIMALQVPRLFCDERTNGMTMDVSVSSYPDLNFSLKGGFNNFGIVTKFTMKSWPQTEIWGGVIEIHGSLYAQEFKAATANFSANVTDPKASRLEAIIPGLLDVVHNESLYWGALMSSDSATLMSMRCGPTTFPPKSSQRYLPLNVYFSRTLSTSDGAMYDELVKPAETIKNAAIAEGQHISDAVLYPSYALYGTAVEKMYGDNAGTLAALKAKYDPENVMGLAGGWMF</sequence>
<comment type="caution">
    <text evidence="5">The sequence shown here is derived from an EMBL/GenBank/DDBJ whole genome shotgun (WGS) entry which is preliminary data.</text>
</comment>
<dbReference type="OrthoDB" id="2151789at2759"/>
<evidence type="ECO:0000313" key="5">
    <source>
        <dbReference type="EMBL" id="GBE83779.1"/>
    </source>
</evidence>
<name>A0A401GNP3_9APHY</name>
<evidence type="ECO:0000256" key="1">
    <source>
        <dbReference type="ARBA" id="ARBA00022630"/>
    </source>
</evidence>
<dbReference type="AlphaFoldDB" id="A0A401GNP3"/>
<evidence type="ECO:0000259" key="4">
    <source>
        <dbReference type="Pfam" id="PF08031"/>
    </source>
</evidence>
<dbReference type="InterPro" id="IPR050416">
    <property type="entry name" value="FAD-linked_Oxidoreductase"/>
</dbReference>
<proteinExistence type="predicted"/>
<dbReference type="STRING" id="139825.A0A401GNP3"/>
<feature type="domain" description="Berberine/berberine-like" evidence="4">
    <location>
        <begin position="199"/>
        <end position="224"/>
    </location>
</feature>
<keyword evidence="3" id="KW-0560">Oxidoreductase</keyword>
<dbReference type="InterPro" id="IPR016169">
    <property type="entry name" value="FAD-bd_PCMH_sub2"/>
</dbReference>